<keyword evidence="3" id="KW-1185">Reference proteome</keyword>
<evidence type="ECO:0000313" key="2">
    <source>
        <dbReference type="EMBL" id="KAL2332907.1"/>
    </source>
</evidence>
<proteinExistence type="predicted"/>
<feature type="transmembrane region" description="Helical" evidence="1">
    <location>
        <begin position="6"/>
        <end position="26"/>
    </location>
</feature>
<accession>A0ABD1MAT0</accession>
<keyword evidence="1" id="KW-0472">Membrane</keyword>
<gene>
    <name evidence="2" type="ORF">Fmac_014120</name>
</gene>
<dbReference type="EMBL" id="JBGMDY010000005">
    <property type="protein sequence ID" value="KAL2332907.1"/>
    <property type="molecule type" value="Genomic_DNA"/>
</dbReference>
<keyword evidence="1" id="KW-1133">Transmembrane helix</keyword>
<protein>
    <submittedName>
        <fullName evidence="2">Uncharacterized protein</fullName>
    </submittedName>
</protein>
<keyword evidence="1" id="KW-0812">Transmembrane</keyword>
<evidence type="ECO:0000313" key="3">
    <source>
        <dbReference type="Proteomes" id="UP001603857"/>
    </source>
</evidence>
<name>A0ABD1MAT0_9FABA</name>
<organism evidence="2 3">
    <name type="scientific">Flemingia macrophylla</name>
    <dbReference type="NCBI Taxonomy" id="520843"/>
    <lineage>
        <taxon>Eukaryota</taxon>
        <taxon>Viridiplantae</taxon>
        <taxon>Streptophyta</taxon>
        <taxon>Embryophyta</taxon>
        <taxon>Tracheophyta</taxon>
        <taxon>Spermatophyta</taxon>
        <taxon>Magnoliopsida</taxon>
        <taxon>eudicotyledons</taxon>
        <taxon>Gunneridae</taxon>
        <taxon>Pentapetalae</taxon>
        <taxon>rosids</taxon>
        <taxon>fabids</taxon>
        <taxon>Fabales</taxon>
        <taxon>Fabaceae</taxon>
        <taxon>Papilionoideae</taxon>
        <taxon>50 kb inversion clade</taxon>
        <taxon>NPAAA clade</taxon>
        <taxon>indigoferoid/millettioid clade</taxon>
        <taxon>Phaseoleae</taxon>
        <taxon>Flemingia</taxon>
    </lineage>
</organism>
<evidence type="ECO:0000256" key="1">
    <source>
        <dbReference type="SAM" id="Phobius"/>
    </source>
</evidence>
<dbReference type="Proteomes" id="UP001603857">
    <property type="component" value="Unassembled WGS sequence"/>
</dbReference>
<dbReference type="AlphaFoldDB" id="A0ABD1MAT0"/>
<sequence length="68" mass="7754">MRSNDIGAAFVYQLCIYVSLCSITVGNRIWLHHFLTFINLNLCPSRFSFCFAVLLTLFGIAGNDIFFQ</sequence>
<feature type="transmembrane region" description="Helical" evidence="1">
    <location>
        <begin position="47"/>
        <end position="67"/>
    </location>
</feature>
<comment type="caution">
    <text evidence="2">The sequence shown here is derived from an EMBL/GenBank/DDBJ whole genome shotgun (WGS) entry which is preliminary data.</text>
</comment>
<reference evidence="2 3" key="1">
    <citation type="submission" date="2024-08" db="EMBL/GenBank/DDBJ databases">
        <title>Insights into the chromosomal genome structure of Flemingia macrophylla.</title>
        <authorList>
            <person name="Ding Y."/>
            <person name="Zhao Y."/>
            <person name="Bi W."/>
            <person name="Wu M."/>
            <person name="Zhao G."/>
            <person name="Gong Y."/>
            <person name="Li W."/>
            <person name="Zhang P."/>
        </authorList>
    </citation>
    <scope>NUCLEOTIDE SEQUENCE [LARGE SCALE GENOMIC DNA]</scope>
    <source>
        <strain evidence="2">DYQJB</strain>
        <tissue evidence="2">Leaf</tissue>
    </source>
</reference>